<dbReference type="EMBL" id="JAHHZF010000006">
    <property type="protein sequence ID" value="MBT9290402.1"/>
    <property type="molecule type" value="Genomic_DNA"/>
</dbReference>
<organism evidence="1 2">
    <name type="scientific">Prosthecodimorpha staleyi</name>
    <dbReference type="NCBI Taxonomy" id="2840188"/>
    <lineage>
        <taxon>Bacteria</taxon>
        <taxon>Pseudomonadati</taxon>
        <taxon>Pseudomonadota</taxon>
        <taxon>Alphaproteobacteria</taxon>
        <taxon>Hyphomicrobiales</taxon>
        <taxon>Ancalomicrobiaceae</taxon>
        <taxon>Prosthecodimorpha</taxon>
    </lineage>
</organism>
<name>A0A947GD29_9HYPH</name>
<dbReference type="Proteomes" id="UP000766595">
    <property type="component" value="Unassembled WGS sequence"/>
</dbReference>
<dbReference type="Gene3D" id="1.10.287.1080">
    <property type="entry name" value="MazG-like"/>
    <property type="match status" value="1"/>
</dbReference>
<evidence type="ECO:0000313" key="2">
    <source>
        <dbReference type="Proteomes" id="UP000766595"/>
    </source>
</evidence>
<dbReference type="AlphaFoldDB" id="A0A947GD29"/>
<dbReference type="SUPFAM" id="SSF101386">
    <property type="entry name" value="all-alpha NTP pyrophosphatases"/>
    <property type="match status" value="1"/>
</dbReference>
<reference evidence="1 2" key="1">
    <citation type="submission" date="2021-06" db="EMBL/GenBank/DDBJ databases">
        <authorList>
            <person name="Grouzdev D.S."/>
            <person name="Koziaeva V."/>
        </authorList>
    </citation>
    <scope>NUCLEOTIDE SEQUENCE [LARGE SCALE GENOMIC DNA]</scope>
    <source>
        <strain evidence="1 2">22</strain>
    </source>
</reference>
<comment type="caution">
    <text evidence="1">The sequence shown here is derived from an EMBL/GenBank/DDBJ whole genome shotgun (WGS) entry which is preliminary data.</text>
</comment>
<proteinExistence type="predicted"/>
<protein>
    <submittedName>
        <fullName evidence="1">Uncharacterized protein</fullName>
    </submittedName>
</protein>
<dbReference type="RefSeq" id="WP_261969007.1">
    <property type="nucleotide sequence ID" value="NZ_JAHHZF010000006.1"/>
</dbReference>
<sequence>MSFQRRVVEWLRACFPTSSVNDQQERMHRFLEESLELAQAAGCSKREALELVDYVFAREVGNRRQEVGGVMVTLAGLCHAMQIDLDEAAEAELDRNWRRIELIRAKQANRRPNSALPQ</sequence>
<keyword evidence="2" id="KW-1185">Reference proteome</keyword>
<gene>
    <name evidence="1" type="ORF">KL771_13105</name>
</gene>
<accession>A0A947GD29</accession>
<evidence type="ECO:0000313" key="1">
    <source>
        <dbReference type="EMBL" id="MBT9290402.1"/>
    </source>
</evidence>